<sequence>MFRRFERISHGILMHMNVGRTLARWFPVPETLLPKSAGVDISDTSVKWITLEASGSGYRIAAYGSERLEPGIVEQGTVRDAEALGKALADIRGRLGATAAHAALPEEGAYIFSMRVPRESPREQIRNMLEFELEGRVPLALSQVVYDLDIIPDASPDEQEQEVGVVAFPEELAAGYAAAFDAAGIELLSLEIEARSIGRALWSPADSPQSDIVLMADFGRARTG</sequence>
<proteinExistence type="predicted"/>
<dbReference type="EMBL" id="PFBM01000012">
    <property type="protein sequence ID" value="PIR82563.1"/>
    <property type="molecule type" value="Genomic_DNA"/>
</dbReference>
<reference evidence="2" key="1">
    <citation type="submission" date="2017-09" db="EMBL/GenBank/DDBJ databases">
        <title>Depth-based differentiation of microbial function through sediment-hosted aquifers and enrichment of novel symbionts in the deep terrestrial subsurface.</title>
        <authorList>
            <person name="Probst A.J."/>
            <person name="Ladd B."/>
            <person name="Jarett J.K."/>
            <person name="Geller-Mcgrath D.E."/>
            <person name="Sieber C.M.K."/>
            <person name="Emerson J.B."/>
            <person name="Anantharaman K."/>
            <person name="Thomas B.C."/>
            <person name="Malmstrom R."/>
            <person name="Stieglmeier M."/>
            <person name="Klingl A."/>
            <person name="Woyke T."/>
            <person name="Ryan C.M."/>
            <person name="Banfield J.F."/>
        </authorList>
    </citation>
    <scope>NUCLEOTIDE SEQUENCE [LARGE SCALE GENOMIC DNA]</scope>
</reference>
<dbReference type="Pfam" id="PF11104">
    <property type="entry name" value="PilM_2"/>
    <property type="match status" value="1"/>
</dbReference>
<evidence type="ECO:0008006" key="3">
    <source>
        <dbReference type="Google" id="ProtNLM"/>
    </source>
</evidence>
<dbReference type="SUPFAM" id="SSF53067">
    <property type="entry name" value="Actin-like ATPase domain"/>
    <property type="match status" value="1"/>
</dbReference>
<name>A0A2H0U837_9BACT</name>
<feature type="non-terminal residue" evidence="1">
    <location>
        <position position="224"/>
    </location>
</feature>
<dbReference type="Gene3D" id="3.30.420.40">
    <property type="match status" value="1"/>
</dbReference>
<dbReference type="PANTHER" id="PTHR32432:SF3">
    <property type="entry name" value="ETHANOLAMINE UTILIZATION PROTEIN EUTJ"/>
    <property type="match status" value="1"/>
</dbReference>
<dbReference type="InterPro" id="IPR043129">
    <property type="entry name" value="ATPase_NBD"/>
</dbReference>
<dbReference type="InterPro" id="IPR005883">
    <property type="entry name" value="PilM"/>
</dbReference>
<accession>A0A2H0U837</accession>
<comment type="caution">
    <text evidence="1">The sequence shown here is derived from an EMBL/GenBank/DDBJ whole genome shotgun (WGS) entry which is preliminary data.</text>
</comment>
<protein>
    <recommendedName>
        <fullName evidence="3">SHS2 domain-containing protein</fullName>
    </recommendedName>
</protein>
<organism evidence="1 2">
    <name type="scientific">Candidatus Kaiserbacteria bacterium CG10_big_fil_rev_8_21_14_0_10_59_10</name>
    <dbReference type="NCBI Taxonomy" id="1974612"/>
    <lineage>
        <taxon>Bacteria</taxon>
        <taxon>Candidatus Kaiseribacteriota</taxon>
    </lineage>
</organism>
<dbReference type="InterPro" id="IPR050696">
    <property type="entry name" value="FtsA/MreB"/>
</dbReference>
<dbReference type="AlphaFoldDB" id="A0A2H0U837"/>
<dbReference type="PANTHER" id="PTHR32432">
    <property type="entry name" value="CELL DIVISION PROTEIN FTSA-RELATED"/>
    <property type="match status" value="1"/>
</dbReference>
<evidence type="ECO:0000313" key="2">
    <source>
        <dbReference type="Proteomes" id="UP000231379"/>
    </source>
</evidence>
<gene>
    <name evidence="1" type="ORF">COU20_01705</name>
</gene>
<evidence type="ECO:0000313" key="1">
    <source>
        <dbReference type="EMBL" id="PIR82563.1"/>
    </source>
</evidence>
<dbReference type="Proteomes" id="UP000231379">
    <property type="component" value="Unassembled WGS sequence"/>
</dbReference>